<comment type="caution">
    <text evidence="2">The sequence shown here is derived from an EMBL/GenBank/DDBJ whole genome shotgun (WGS) entry which is preliminary data.</text>
</comment>
<evidence type="ECO:0000313" key="3">
    <source>
        <dbReference type="Proteomes" id="UP000762676"/>
    </source>
</evidence>
<feature type="compositionally biased region" description="Basic and acidic residues" evidence="1">
    <location>
        <begin position="951"/>
        <end position="974"/>
    </location>
</feature>
<dbReference type="EMBL" id="BMAT01008419">
    <property type="protein sequence ID" value="GFR84721.1"/>
    <property type="molecule type" value="Genomic_DNA"/>
</dbReference>
<proteinExistence type="predicted"/>
<feature type="region of interest" description="Disordered" evidence="1">
    <location>
        <begin position="1079"/>
        <end position="1207"/>
    </location>
</feature>
<protein>
    <submittedName>
        <fullName evidence="2">Nesprin-1-like</fullName>
    </submittedName>
</protein>
<name>A0AAV4GI22_9GAST</name>
<feature type="region of interest" description="Disordered" evidence="1">
    <location>
        <begin position="945"/>
        <end position="977"/>
    </location>
</feature>
<feature type="compositionally biased region" description="Basic residues" evidence="1">
    <location>
        <begin position="740"/>
        <end position="755"/>
    </location>
</feature>
<feature type="compositionally biased region" description="Low complexity" evidence="1">
    <location>
        <begin position="1088"/>
        <end position="1140"/>
    </location>
</feature>
<evidence type="ECO:0000256" key="1">
    <source>
        <dbReference type="SAM" id="MobiDB-lite"/>
    </source>
</evidence>
<feature type="compositionally biased region" description="Polar residues" evidence="1">
    <location>
        <begin position="711"/>
        <end position="727"/>
    </location>
</feature>
<feature type="region of interest" description="Disordered" evidence="1">
    <location>
        <begin position="1219"/>
        <end position="1314"/>
    </location>
</feature>
<feature type="region of interest" description="Disordered" evidence="1">
    <location>
        <begin position="570"/>
        <end position="595"/>
    </location>
</feature>
<evidence type="ECO:0000313" key="2">
    <source>
        <dbReference type="EMBL" id="GFR84721.1"/>
    </source>
</evidence>
<feature type="compositionally biased region" description="Polar residues" evidence="1">
    <location>
        <begin position="86"/>
        <end position="95"/>
    </location>
</feature>
<accession>A0AAV4GI22</accession>
<feature type="compositionally biased region" description="Low complexity" evidence="1">
    <location>
        <begin position="1239"/>
        <end position="1250"/>
    </location>
</feature>
<feature type="region of interest" description="Disordered" evidence="1">
    <location>
        <begin position="702"/>
        <end position="790"/>
    </location>
</feature>
<keyword evidence="3" id="KW-1185">Reference proteome</keyword>
<feature type="compositionally biased region" description="Basic residues" evidence="1">
    <location>
        <begin position="1172"/>
        <end position="1185"/>
    </location>
</feature>
<gene>
    <name evidence="2" type="ORF">ElyMa_004157300</name>
</gene>
<feature type="compositionally biased region" description="Basic and acidic residues" evidence="1">
    <location>
        <begin position="1147"/>
        <end position="1157"/>
    </location>
</feature>
<reference evidence="2 3" key="1">
    <citation type="journal article" date="2021" name="Elife">
        <title>Chloroplast acquisition without the gene transfer in kleptoplastic sea slugs, Plakobranchus ocellatus.</title>
        <authorList>
            <person name="Maeda T."/>
            <person name="Takahashi S."/>
            <person name="Yoshida T."/>
            <person name="Shimamura S."/>
            <person name="Takaki Y."/>
            <person name="Nagai Y."/>
            <person name="Toyoda A."/>
            <person name="Suzuki Y."/>
            <person name="Arimoto A."/>
            <person name="Ishii H."/>
            <person name="Satoh N."/>
            <person name="Nishiyama T."/>
            <person name="Hasebe M."/>
            <person name="Maruyama T."/>
            <person name="Minagawa J."/>
            <person name="Obokata J."/>
            <person name="Shigenobu S."/>
        </authorList>
    </citation>
    <scope>NUCLEOTIDE SEQUENCE [LARGE SCALE GENOMIC DNA]</scope>
</reference>
<dbReference type="Proteomes" id="UP000762676">
    <property type="component" value="Unassembled WGS sequence"/>
</dbReference>
<sequence>MAEAPGPERHVERWERTEVIGHEAGRGHTVEGRAVIVHRRPDRHAFLTHSLAVDDPNEGDEDVGIHAKSNQFESQDVSGHDRETSGDLQRQVSSTERGDGSGDSHITWTTTWQGVLDETPSCVHEGGEHGESLQRFSVESSPVDTDISLEGLAADFTEAQPLNTELVFSTRDFMAEEAFMIGLDGGGLGLHNRESATDKSMEIGFDSTGTNVIVVNRGDVLVDRRDLRAEEALMVGIDSCDADVDSRDFRTEEAFMIGVDMGGAGVDNINMQCKTKEYFSIRSGIGDEGVDGIEDKVVGHVVGGDYIDDDDVVDNVADVTGADGGHVTVLRRVERSFSIGEDGRKSQVTDRLLERRKTIEVNKEDLSGLEVIHTSSLDIMIGGDREREGQNEVSEINVIWGKTVEADLSNENDSLVESPCLTSPTVDSCATSSVGDTDTADYWSGDVSIGTARSSGSFETYVDTGDSMFASDSTDSPVQSVIDYQGSSGKPCHSTPRATRDLERSEAFHSLWDAQVSPLQTSRSVSVWEAWASQPATISSQPRITLDTGLSQVSVNTEQGNRVVSRVEITCRDTAPDSGNRATQPEQGFDNPGDEDCLASRDLFRVSEDMARPRDLFRVSEDIARPSVPGERDTMVGGNNSHELYSVLGSAEGEDCLVFKCESVDRREEYLERDKEEPKIIRQARPVVIPFSLHPVKENSRADLDVKSGPSKLNVSGGKTQESVDSTRTFDDEGFVPLAGKKKKKLRKKKKKNKAGLRDSDTMEDVGATGPGDEEKPQPIPGGDSRVPGAATFLESVGGHLSGDVQQVDIECASGETGLQQHETDTTAVSIETINIVSDGGQTAVEDVLATNSETLDFEDNSQTLSQDSEPTVTDVLEAVPEDKTLSFFSRTESKDPDVLTDQDYLNQVLQTASLDPATFLLHSEGQGGDILLNVSKGRRRILKPHRRYTKDRGESGETEPRDVVDGGTSRDPDNLVYGDTVPVTEDLQPGVPDSKDATAADEKIDVVSSDGKATSTDVDGVSLNIHRDSAGVDLNDFEVYNIPVEPGGFAVGPDGQAGAVMSGARSGEETIVSVTDSHVTDQDDNILGSPGSSGTVPSSSGIVPSSSGTVPGSSGTVLSSSGTVPSSSGIVPGSSGTVPDSSGTVTDRKEEKDVKADQPQPTDNNPLMWPKKGKKKKNKKKSKKEKSGTVDEVPAPTGGFELSESGLALCDDSARYEGGRDQTAAVCGVSSEETHPVSGDGQSDSTQQQKHLSGERGYGHGAGSKGDTLTQSGEHEAVARLAGLPDEVPVSSPSGYWEGDDADDGGSHQDEGLSVIPNASPGLQAVDRVDSFCETSGSDTPATVRSFRVLRNCESQIDEASPRERFLMIDYKSDVTNEVVAGAGVTVHTMSSVYVDNHGNNVHTDSTFATDMYHAGGEETIDGDTAHIDSDGAKDIDVTNVSVGVTDPGPNEAMDSHAKDAINNNTIDVGDNDTVAADSDREKTVLVDNKDTLAIHMNSTKTTEVGGDDTVYFDATDDSGNVSVYVDATDDVGEESIEADDGRKLDDLIKDLVSDVDLVAVRDIRIYIDDDLVKKVDDIVADQATDATDLRAVSEGGVEGMAVLDESDDDRAGVATGWIQTGHYVDRREEYEPVSSPGVVSRRLLEDVDNNRARAQEVATRDPEAVSATLTPGGELTAGGHLLSEMALLETAAREQADSLKLAVTQQATYEAQLEHLNSAISEAQGKLLSSPVMASSVGALKQQMAEHDVRTDSYTIWNTNMLHRTSPHKSKSKLQFQYTRTLAPTIVPGRSRAGGGKGYLPCYVARVPPTSPVS</sequence>
<feature type="region of interest" description="Disordered" evidence="1">
    <location>
        <begin position="70"/>
        <end position="107"/>
    </location>
</feature>
<organism evidence="2 3">
    <name type="scientific">Elysia marginata</name>
    <dbReference type="NCBI Taxonomy" id="1093978"/>
    <lineage>
        <taxon>Eukaryota</taxon>
        <taxon>Metazoa</taxon>
        <taxon>Spiralia</taxon>
        <taxon>Lophotrochozoa</taxon>
        <taxon>Mollusca</taxon>
        <taxon>Gastropoda</taxon>
        <taxon>Heterobranchia</taxon>
        <taxon>Euthyneura</taxon>
        <taxon>Panpulmonata</taxon>
        <taxon>Sacoglossa</taxon>
        <taxon>Placobranchoidea</taxon>
        <taxon>Plakobranchidae</taxon>
        <taxon>Elysia</taxon>
    </lineage>
</organism>